<dbReference type="InterPro" id="IPR001173">
    <property type="entry name" value="Glyco_trans_2-like"/>
</dbReference>
<accession>A0A022KXG6</accession>
<protein>
    <submittedName>
        <fullName evidence="7">Glycosyl transferase family 1</fullName>
    </submittedName>
</protein>
<feature type="compositionally biased region" description="Low complexity" evidence="3">
    <location>
        <begin position="325"/>
        <end position="338"/>
    </location>
</feature>
<gene>
    <name evidence="7" type="ORF">D641_0109030</name>
</gene>
<dbReference type="InterPro" id="IPR050834">
    <property type="entry name" value="Glycosyltransf_2"/>
</dbReference>
<evidence type="ECO:0000256" key="2">
    <source>
        <dbReference type="ARBA" id="ARBA00022679"/>
    </source>
</evidence>
<dbReference type="AlphaFoldDB" id="A0A022KXG6"/>
<dbReference type="STRING" id="1249481.D641_0109030"/>
<organism evidence="7 8">
    <name type="scientific">Brachybacterium muris UCD-AY4</name>
    <dbReference type="NCBI Taxonomy" id="1249481"/>
    <lineage>
        <taxon>Bacteria</taxon>
        <taxon>Bacillati</taxon>
        <taxon>Actinomycetota</taxon>
        <taxon>Actinomycetes</taxon>
        <taxon>Micrococcales</taxon>
        <taxon>Dermabacteraceae</taxon>
        <taxon>Brachybacterium</taxon>
    </lineage>
</organism>
<dbReference type="SUPFAM" id="SSF53448">
    <property type="entry name" value="Nucleotide-diphospho-sugar transferases"/>
    <property type="match status" value="1"/>
</dbReference>
<dbReference type="Gene3D" id="3.90.550.10">
    <property type="entry name" value="Spore Coat Polysaccharide Biosynthesis Protein SpsA, Chain A"/>
    <property type="match status" value="1"/>
</dbReference>
<dbReference type="Proteomes" id="UP000019754">
    <property type="component" value="Unassembled WGS sequence"/>
</dbReference>
<dbReference type="Pfam" id="PF00534">
    <property type="entry name" value="Glycos_transf_1"/>
    <property type="match status" value="1"/>
</dbReference>
<feature type="domain" description="Glycosyl transferase family 1" evidence="4">
    <location>
        <begin position="552"/>
        <end position="680"/>
    </location>
</feature>
<evidence type="ECO:0000256" key="1">
    <source>
        <dbReference type="ARBA" id="ARBA00022676"/>
    </source>
</evidence>
<dbReference type="InterPro" id="IPR029044">
    <property type="entry name" value="Nucleotide-diphossugar_trans"/>
</dbReference>
<keyword evidence="2 7" id="KW-0808">Transferase</keyword>
<feature type="region of interest" description="Disordered" evidence="3">
    <location>
        <begin position="316"/>
        <end position="338"/>
    </location>
</feature>
<name>A0A022KXG6_9MICO</name>
<evidence type="ECO:0000313" key="8">
    <source>
        <dbReference type="Proteomes" id="UP000019754"/>
    </source>
</evidence>
<dbReference type="InterPro" id="IPR001296">
    <property type="entry name" value="Glyco_trans_1"/>
</dbReference>
<dbReference type="Gene3D" id="3.40.50.2000">
    <property type="entry name" value="Glycogen Phosphorylase B"/>
    <property type="match status" value="2"/>
</dbReference>
<proteinExistence type="predicted"/>
<evidence type="ECO:0000259" key="4">
    <source>
        <dbReference type="Pfam" id="PF00534"/>
    </source>
</evidence>
<evidence type="ECO:0000256" key="3">
    <source>
        <dbReference type="SAM" id="MobiDB-lite"/>
    </source>
</evidence>
<dbReference type="OrthoDB" id="9801573at2"/>
<dbReference type="InterPro" id="IPR028098">
    <property type="entry name" value="Glyco_trans_4-like_N"/>
</dbReference>
<reference evidence="7 8" key="1">
    <citation type="journal article" date="2013" name="Genome Announc.">
        <title>Draft genome sequence of an Actinobacterium, Brachybacterium muris strain UCD-AY4.</title>
        <authorList>
            <person name="Lo J.R."/>
            <person name="Lang J.M."/>
            <person name="Darling A.E."/>
            <person name="Eisen J.A."/>
            <person name="Coil D.A."/>
        </authorList>
    </citation>
    <scope>NUCLEOTIDE SEQUENCE [LARGE SCALE GENOMIC DNA]</scope>
    <source>
        <strain evidence="7 8">UCD-AY4</strain>
    </source>
</reference>
<evidence type="ECO:0000259" key="5">
    <source>
        <dbReference type="Pfam" id="PF00535"/>
    </source>
</evidence>
<sequence>MSELDVVSVPKTAGEPAASVVIPSYQGAARLPALLDSLAAQEEGTPDFEVIVVIDGVDDGSAAVVDAENRIAVRSVEFPENRGRVAALNAGFDDARGRVLIRCDDDLVVPPTFVSAHVSAHQGPAVGVIGLTRDIHRDSAYARAYGTDAGDRAHRAARNRTAEERWRLWAANCSITRDTWEQVGPYDTRYRAYGWEDVDYGYRLAEAGLDLVIADAAEAEHHGPARTAASRAHKAFESGAARAMFRQLHPGALLPAAGPGKGIWGKAVGIASHVLSTGDRVRRVAGIVDQVLPLVPNAVGRKLVALAVEGAALGAESSRGAATEPTSGRTAATRRTAAAGRPRVAIAHDYLTQRGGAERLVLSILKAFPDAEIHTLFYEPDQIYPEYRDARIRTSPLNRIGVLRRDPRKALPLLAPFASRMRIDADVVVASSSGWAHAFPTTGKKIVYCHSPARWLYLPEDYLGDAGRFDVKRLALTVLTPLLKPWDRRAALRADRYFGNSSVVVERIRRVYGIHPDPLFPPFSPAVAEGGQEPIGELADWVGAGGEEGGHYLVVSRLQPYKHVDRVIEAFRELPGKRLLIIGKGPERDRLRAMAPSNVRLVEGLTDAQMRWAYAHCAALIAASHEDFGLTPLEACAHGKPVIALRAGGYLDTVREGVNGVFFDAPEAGAIRTGIAELDNGAPWDERAIRAHADRFSEEQFIAALHDASDEALRYRQGPQRTASEKGETTS</sequence>
<dbReference type="Pfam" id="PF13439">
    <property type="entry name" value="Glyco_transf_4"/>
    <property type="match status" value="1"/>
</dbReference>
<dbReference type="EMBL" id="AORC01000010">
    <property type="protein sequence ID" value="EYT49101.1"/>
    <property type="molecule type" value="Genomic_DNA"/>
</dbReference>
<evidence type="ECO:0000313" key="7">
    <source>
        <dbReference type="EMBL" id="EYT49101.1"/>
    </source>
</evidence>
<dbReference type="Pfam" id="PF00535">
    <property type="entry name" value="Glycos_transf_2"/>
    <property type="match status" value="1"/>
</dbReference>
<dbReference type="PANTHER" id="PTHR43685:SF3">
    <property type="entry name" value="SLR2126 PROTEIN"/>
    <property type="match status" value="1"/>
</dbReference>
<comment type="caution">
    <text evidence="7">The sequence shown here is derived from an EMBL/GenBank/DDBJ whole genome shotgun (WGS) entry which is preliminary data.</text>
</comment>
<dbReference type="PANTHER" id="PTHR43685">
    <property type="entry name" value="GLYCOSYLTRANSFERASE"/>
    <property type="match status" value="1"/>
</dbReference>
<evidence type="ECO:0000259" key="6">
    <source>
        <dbReference type="Pfam" id="PF13439"/>
    </source>
</evidence>
<keyword evidence="1" id="KW-0328">Glycosyltransferase</keyword>
<keyword evidence="8" id="KW-1185">Reference proteome</keyword>
<dbReference type="SUPFAM" id="SSF53756">
    <property type="entry name" value="UDP-Glycosyltransferase/glycogen phosphorylase"/>
    <property type="match status" value="1"/>
</dbReference>
<feature type="domain" description="Glycosyltransferase 2-like" evidence="5">
    <location>
        <begin position="19"/>
        <end position="154"/>
    </location>
</feature>
<dbReference type="HOGENOM" id="CLU_378866_0_0_11"/>
<dbReference type="GO" id="GO:0016757">
    <property type="term" value="F:glycosyltransferase activity"/>
    <property type="evidence" value="ECO:0007669"/>
    <property type="project" value="UniProtKB-KW"/>
</dbReference>
<dbReference type="RefSeq" id="WP_017823336.1">
    <property type="nucleotide sequence ID" value="NZ_AORC01000010.1"/>
</dbReference>
<feature type="domain" description="Glycosyltransferase subfamily 4-like N-terminal" evidence="6">
    <location>
        <begin position="355"/>
        <end position="518"/>
    </location>
</feature>